<evidence type="ECO:0000313" key="3">
    <source>
        <dbReference type="Proteomes" id="UP000002640"/>
    </source>
</evidence>
<dbReference type="RefSeq" id="XP_009536415.1">
    <property type="nucleotide sequence ID" value="XM_009538120.1"/>
</dbReference>
<dbReference type="KEGG" id="psoj:PHYSODRAFT_306226"/>
<gene>
    <name evidence="1" type="ORF">PHYSODRAFT_306226</name>
    <name evidence="2" type="ORF">PHYSODRAFT_306249</name>
</gene>
<reference evidence="2 3" key="1">
    <citation type="journal article" date="2006" name="Science">
        <title>Phytophthora genome sequences uncover evolutionary origins and mechanisms of pathogenesis.</title>
        <authorList>
            <person name="Tyler B.M."/>
            <person name="Tripathy S."/>
            <person name="Zhang X."/>
            <person name="Dehal P."/>
            <person name="Jiang R.H."/>
            <person name="Aerts A."/>
            <person name="Arredondo F.D."/>
            <person name="Baxter L."/>
            <person name="Bensasson D."/>
            <person name="Beynon J.L."/>
            <person name="Chapman J."/>
            <person name="Damasceno C.M."/>
            <person name="Dorrance A.E."/>
            <person name="Dou D."/>
            <person name="Dickerman A.W."/>
            <person name="Dubchak I.L."/>
            <person name="Garbelotto M."/>
            <person name="Gijzen M."/>
            <person name="Gordon S.G."/>
            <person name="Govers F."/>
            <person name="Grunwald N.J."/>
            <person name="Huang W."/>
            <person name="Ivors K.L."/>
            <person name="Jones R.W."/>
            <person name="Kamoun S."/>
            <person name="Krampis K."/>
            <person name="Lamour K.H."/>
            <person name="Lee M.K."/>
            <person name="McDonald W.H."/>
            <person name="Medina M."/>
            <person name="Meijer H.J."/>
            <person name="Nordberg E.K."/>
            <person name="Maclean D.J."/>
            <person name="Ospina-Giraldo M.D."/>
            <person name="Morris P.F."/>
            <person name="Phuntumart V."/>
            <person name="Putnam N.H."/>
            <person name="Rash S."/>
            <person name="Rose J.K."/>
            <person name="Sakihama Y."/>
            <person name="Salamov A.A."/>
            <person name="Savidor A."/>
            <person name="Scheuring C.F."/>
            <person name="Smith B.M."/>
            <person name="Sobral B.W."/>
            <person name="Terry A."/>
            <person name="Torto-Alalibo T.A."/>
            <person name="Win J."/>
            <person name="Xu Z."/>
            <person name="Zhang H."/>
            <person name="Grigoriev I.V."/>
            <person name="Rokhsar D.S."/>
            <person name="Boore J.L."/>
        </authorList>
    </citation>
    <scope>NUCLEOTIDE SEQUENCE [LARGE SCALE GENOMIC DNA]</scope>
    <source>
        <strain evidence="2 3">P6497</strain>
    </source>
</reference>
<evidence type="ECO:0000313" key="2">
    <source>
        <dbReference type="EMBL" id="EGZ08243.1"/>
    </source>
</evidence>
<dbReference type="KEGG" id="psoj:PHYSODRAFT_306249"/>
<name>G5A8L7_PHYSP</name>
<reference evidence="2" key="2">
    <citation type="submission" date="2011-09" db="EMBL/GenBank/DDBJ databases">
        <authorList>
            <consortium name="US DOE Joint Genome Institute (JGI-PGF)"/>
            <person name="Aerts A."/>
            <person name="Grimwood J."/>
            <person name="Schmutz J."/>
            <person name="Lucas S."/>
            <person name="Hammon N."/>
            <person name="Glavina del Rio T."/>
            <person name="Dalin E."/>
            <person name="Tice H."/>
            <person name="Pitluck S."/>
            <person name="Dehal P."/>
            <person name="Chapman J."/>
            <person name="Putman N.H."/>
            <person name="Salamov A.A."/>
            <person name="Terry A."/>
            <person name="Rokhsar D.S."/>
            <person name="Boore J.L."/>
            <person name="Tripathy S."/>
            <person name="Tyler B.M."/>
            <person name="Grigoriev I.V."/>
        </authorList>
    </citation>
    <scope>NUCLEOTIDE SEQUENCE</scope>
    <source>
        <strain evidence="2">P6497</strain>
    </source>
</reference>
<proteinExistence type="predicted"/>
<dbReference type="InParanoid" id="G5A8L7"/>
<evidence type="ECO:0008006" key="4">
    <source>
        <dbReference type="Google" id="ProtNLM"/>
    </source>
</evidence>
<dbReference type="AlphaFoldDB" id="G5A8L7"/>
<evidence type="ECO:0000313" key="1">
    <source>
        <dbReference type="EMBL" id="EGZ08203.1"/>
    </source>
</evidence>
<keyword evidence="3" id="KW-1185">Reference proteome</keyword>
<dbReference type="EMBL" id="JH159161">
    <property type="protein sequence ID" value="EGZ08203.1"/>
    <property type="molecule type" value="Genomic_DNA"/>
</dbReference>
<dbReference type="GeneID" id="20642675"/>
<dbReference type="Proteomes" id="UP000002640">
    <property type="component" value="Unassembled WGS sequence"/>
</dbReference>
<dbReference type="EMBL" id="JH159161">
    <property type="protein sequence ID" value="EGZ08243.1"/>
    <property type="molecule type" value="Genomic_DNA"/>
</dbReference>
<sequence length="129" mass="13996">MAGYADDTAVYVENGDKQHVVLEVVNKVSNYSGLHVNIGKSVALPLGAAEDATQTRPPIEQPIPTDTECRYLGHWTGDLKTAWSRAFESLTSRLILASNSVLDRVKLANALILPKIAFVAPGMLGHRQN</sequence>
<organism evidence="3">
    <name type="scientific">Phytophthora sojae (strain P6497)</name>
    <name type="common">Soybean stem and root rot agent</name>
    <name type="synonym">Phytophthora megasperma f. sp. glycines</name>
    <dbReference type="NCBI Taxonomy" id="1094619"/>
    <lineage>
        <taxon>Eukaryota</taxon>
        <taxon>Sar</taxon>
        <taxon>Stramenopiles</taxon>
        <taxon>Oomycota</taxon>
        <taxon>Peronosporomycetes</taxon>
        <taxon>Peronosporales</taxon>
        <taxon>Peronosporaceae</taxon>
        <taxon>Phytophthora</taxon>
    </lineage>
</organism>
<dbReference type="RefSeq" id="XP_009536375.1">
    <property type="nucleotide sequence ID" value="XM_009538080.1"/>
</dbReference>
<dbReference type="GeneID" id="20642689"/>
<protein>
    <recommendedName>
        <fullName evidence="4">Reverse transcriptase domain-containing protein</fullName>
    </recommendedName>
</protein>
<accession>G5A8L7</accession>